<evidence type="ECO:0000259" key="1">
    <source>
        <dbReference type="Pfam" id="PF06114"/>
    </source>
</evidence>
<organism evidence="2">
    <name type="scientific">Siphoviridae sp. cto3L1</name>
    <dbReference type="NCBI Taxonomy" id="2827942"/>
    <lineage>
        <taxon>Viruses</taxon>
        <taxon>Duplodnaviria</taxon>
        <taxon>Heunggongvirae</taxon>
        <taxon>Uroviricota</taxon>
        <taxon>Caudoviricetes</taxon>
    </lineage>
</organism>
<evidence type="ECO:0000313" key="2">
    <source>
        <dbReference type="EMBL" id="DAF53238.1"/>
    </source>
</evidence>
<proteinExistence type="predicted"/>
<feature type="domain" description="IrrE N-terminal-like" evidence="1">
    <location>
        <begin position="23"/>
        <end position="126"/>
    </location>
</feature>
<reference evidence="2" key="1">
    <citation type="journal article" date="2021" name="Proc. Natl. Acad. Sci. U.S.A.">
        <title>A Catalog of Tens of Thousands of Viruses from Human Metagenomes Reveals Hidden Associations with Chronic Diseases.</title>
        <authorList>
            <person name="Tisza M.J."/>
            <person name="Buck C.B."/>
        </authorList>
    </citation>
    <scope>NUCLEOTIDE SEQUENCE</scope>
    <source>
        <strain evidence="2">Cto3L1</strain>
    </source>
</reference>
<dbReference type="InterPro" id="IPR010359">
    <property type="entry name" value="IrrE_HExxH"/>
</dbReference>
<dbReference type="Pfam" id="PF06114">
    <property type="entry name" value="Peptidase_M78"/>
    <property type="match status" value="1"/>
</dbReference>
<accession>A0A8S5SQK1</accession>
<dbReference type="EMBL" id="BK032650">
    <property type="protein sequence ID" value="DAF53238.1"/>
    <property type="molecule type" value="Genomic_DNA"/>
</dbReference>
<protein>
    <submittedName>
        <fullName evidence="2">IrrE protein</fullName>
    </submittedName>
</protein>
<sequence>MTKYEQLLDEANKKNITVIENYDFTGTQLKGLYCDSVIAIGNTTTSDTERACILAEELGHHYTAVGNILDQSSVENRKQELYGRIWAYNNQIGLTGLINAYKNHCQSAHEVSEYLGITDEFLNDALTYYRSKYGRCTQIDNYVIFFEPNIAIMELI</sequence>
<name>A0A8S5SQK1_9CAUD</name>